<dbReference type="AlphaFoldDB" id="A0A0P7E885"/>
<sequence length="251" mass="28247">MKKRYFSCAAKKQALTSVEGHHNSSSLSVERCPPIEKQVKAAALPAKKHYKYCTPYDLTARFIAKAVHWNVSSVNDSSIADVSTFNGAIHDGAVVIELMHPDRYVTDNALQDVYFVRLSNAAPEYCEVTSWCANGGIELNTFTLPTTSGFRSHVSTVTCLNLLLACQIAIKASTKLSQQDKQRVLKQIKRDHGYVLNFIKRIPKSPNKSQKAWLQRQIPKVTDALLANSRHYWSIIQRHSITDFKFKHLSA</sequence>
<evidence type="ECO:0000313" key="1">
    <source>
        <dbReference type="EMBL" id="KPM83932.1"/>
    </source>
</evidence>
<dbReference type="STRING" id="570156.AOG27_09835"/>
<dbReference type="PATRIC" id="fig|570156.3.peg.3037"/>
<organism evidence="1 2">
    <name type="scientific">Pseudoalteromonas lipolytica</name>
    <dbReference type="NCBI Taxonomy" id="570156"/>
    <lineage>
        <taxon>Bacteria</taxon>
        <taxon>Pseudomonadati</taxon>
        <taxon>Pseudomonadota</taxon>
        <taxon>Gammaproteobacteria</taxon>
        <taxon>Alteromonadales</taxon>
        <taxon>Pseudoalteromonadaceae</taxon>
        <taxon>Pseudoalteromonas</taxon>
    </lineage>
</organism>
<dbReference type="EMBL" id="LJTC01000005">
    <property type="protein sequence ID" value="KPM83932.1"/>
    <property type="molecule type" value="Genomic_DNA"/>
</dbReference>
<evidence type="ECO:0000313" key="2">
    <source>
        <dbReference type="Proteomes" id="UP000050378"/>
    </source>
</evidence>
<comment type="caution">
    <text evidence="1">The sequence shown here is derived from an EMBL/GenBank/DDBJ whole genome shotgun (WGS) entry which is preliminary data.</text>
</comment>
<dbReference type="OrthoDB" id="10000731at2"/>
<reference evidence="1 2" key="1">
    <citation type="submission" date="2015-09" db="EMBL/GenBank/DDBJ databases">
        <title>Draft Genome Sequence of Pseudoalteromonas lipolytica UCD-48B.</title>
        <authorList>
            <person name="Krusor M."/>
            <person name="Coil D.A."/>
            <person name="Lang J.M."/>
            <person name="Eisen J.A."/>
            <person name="Alexiev A."/>
        </authorList>
    </citation>
    <scope>NUCLEOTIDE SEQUENCE [LARGE SCALE GENOMIC DNA]</scope>
    <source>
        <strain evidence="1 2">UCD-48B</strain>
    </source>
</reference>
<accession>A0A0P7E885</accession>
<gene>
    <name evidence="1" type="ORF">AOG27_09835</name>
</gene>
<name>A0A0P7E885_9GAMM</name>
<proteinExistence type="predicted"/>
<protein>
    <submittedName>
        <fullName evidence="1">Uncharacterized protein</fullName>
    </submittedName>
</protein>
<dbReference type="RefSeq" id="WP_054552846.1">
    <property type="nucleotide sequence ID" value="NZ_LJTC01000005.1"/>
</dbReference>
<dbReference type="Proteomes" id="UP000050378">
    <property type="component" value="Unassembled WGS sequence"/>
</dbReference>